<dbReference type="PRINTS" id="PR00359">
    <property type="entry name" value="BP450"/>
</dbReference>
<comment type="cofactor">
    <cofactor evidence="1">
        <name>heme</name>
        <dbReference type="ChEBI" id="CHEBI:30413"/>
    </cofactor>
</comment>
<keyword evidence="6 8" id="KW-0408">Iron</keyword>
<evidence type="ECO:0000256" key="2">
    <source>
        <dbReference type="ARBA" id="ARBA00010617"/>
    </source>
</evidence>
<feature type="compositionally biased region" description="Polar residues" evidence="9">
    <location>
        <begin position="425"/>
        <end position="441"/>
    </location>
</feature>
<feature type="region of interest" description="Disordered" evidence="9">
    <location>
        <begin position="421"/>
        <end position="441"/>
    </location>
</feature>
<dbReference type="Pfam" id="PF00067">
    <property type="entry name" value="p450"/>
    <property type="match status" value="1"/>
</dbReference>
<comment type="similarity">
    <text evidence="2 8">Belongs to the cytochrome P450 family.</text>
</comment>
<dbReference type="PROSITE" id="PS00086">
    <property type="entry name" value="CYTOCHROME_P450"/>
    <property type="match status" value="1"/>
</dbReference>
<name>A0ABZ1YYW1_9NOCA</name>
<dbReference type="InterPro" id="IPR002397">
    <property type="entry name" value="Cyt_P450_B"/>
</dbReference>
<dbReference type="InterPro" id="IPR001128">
    <property type="entry name" value="Cyt_P450"/>
</dbReference>
<evidence type="ECO:0000256" key="4">
    <source>
        <dbReference type="ARBA" id="ARBA00022723"/>
    </source>
</evidence>
<evidence type="ECO:0000256" key="3">
    <source>
        <dbReference type="ARBA" id="ARBA00022617"/>
    </source>
</evidence>
<keyword evidence="4 8" id="KW-0479">Metal-binding</keyword>
<evidence type="ECO:0000256" key="7">
    <source>
        <dbReference type="ARBA" id="ARBA00023033"/>
    </source>
</evidence>
<evidence type="ECO:0000256" key="1">
    <source>
        <dbReference type="ARBA" id="ARBA00001971"/>
    </source>
</evidence>
<dbReference type="Gene3D" id="1.10.630.10">
    <property type="entry name" value="Cytochrome P450"/>
    <property type="match status" value="1"/>
</dbReference>
<dbReference type="InterPro" id="IPR017972">
    <property type="entry name" value="Cyt_P450_CS"/>
</dbReference>
<sequence>MKSLMRWAMLHGTPGLFLRLQARRGDPLGVLLSDPRARENPYPYGDRIRARGRIVRTPFTWASADHEICRNILRDKNFGATPPESLQLPRPMRALMRASDLKLASPVEPPSMLVVDPPEHTRYRKTVAQAFTPRAVDRLHDRIVEVTDELLDGLAGRDRADLIGDFAVRLPIAIITEILGVPAEKRDFMLEVGHAGAPLLDIGVSWSVFRRAVAALRSSQDFLVGHIERLRTDPGDNILSDLAIGGQLSAPELMSTATLVAGAGFETTVNLIGNGAMLLHQHPDQLELLRADPERWPGAIEEMLRFDSPVQMTSRTALCDTEIVGMRIAEGEMISLLLGSANRDPAVFADPNTFDIDRPNAKDHLSFSSGVHACLGASLARMEGAIALRTLYERFPDLRIVGDAPHRGLANLRGYQHIPVALGSPRTQNPASLRTPQTRTM</sequence>
<dbReference type="RefSeq" id="WP_329412861.1">
    <property type="nucleotide sequence ID" value="NZ_CP109441.1"/>
</dbReference>
<protein>
    <submittedName>
        <fullName evidence="10">Cytochrome P450</fullName>
    </submittedName>
</protein>
<organism evidence="10 11">
    <name type="scientific">Nocardia vinacea</name>
    <dbReference type="NCBI Taxonomy" id="96468"/>
    <lineage>
        <taxon>Bacteria</taxon>
        <taxon>Bacillati</taxon>
        <taxon>Actinomycetota</taxon>
        <taxon>Actinomycetes</taxon>
        <taxon>Mycobacteriales</taxon>
        <taxon>Nocardiaceae</taxon>
        <taxon>Nocardia</taxon>
    </lineage>
</organism>
<dbReference type="Proteomes" id="UP001432062">
    <property type="component" value="Chromosome"/>
</dbReference>
<keyword evidence="11" id="KW-1185">Reference proteome</keyword>
<keyword evidence="3 8" id="KW-0349">Heme</keyword>
<dbReference type="EMBL" id="CP109441">
    <property type="protein sequence ID" value="WUV48492.1"/>
    <property type="molecule type" value="Genomic_DNA"/>
</dbReference>
<keyword evidence="5 8" id="KW-0560">Oxidoreductase</keyword>
<dbReference type="PANTHER" id="PTHR46696:SF4">
    <property type="entry name" value="BIOTIN BIOSYNTHESIS CYTOCHROME P450"/>
    <property type="match status" value="1"/>
</dbReference>
<evidence type="ECO:0000256" key="5">
    <source>
        <dbReference type="ARBA" id="ARBA00023002"/>
    </source>
</evidence>
<gene>
    <name evidence="10" type="ORF">OG563_10010</name>
</gene>
<dbReference type="InterPro" id="IPR036396">
    <property type="entry name" value="Cyt_P450_sf"/>
</dbReference>
<keyword evidence="7 8" id="KW-0503">Monooxygenase</keyword>
<evidence type="ECO:0000256" key="9">
    <source>
        <dbReference type="SAM" id="MobiDB-lite"/>
    </source>
</evidence>
<dbReference type="PANTHER" id="PTHR46696">
    <property type="entry name" value="P450, PUTATIVE (EUROFUNG)-RELATED"/>
    <property type="match status" value="1"/>
</dbReference>
<dbReference type="SUPFAM" id="SSF48264">
    <property type="entry name" value="Cytochrome P450"/>
    <property type="match status" value="1"/>
</dbReference>
<dbReference type="CDD" id="cd20625">
    <property type="entry name" value="CYP164-like"/>
    <property type="match status" value="1"/>
</dbReference>
<proteinExistence type="inferred from homology"/>
<accession>A0ABZ1YYW1</accession>
<evidence type="ECO:0000313" key="11">
    <source>
        <dbReference type="Proteomes" id="UP001432062"/>
    </source>
</evidence>
<evidence type="ECO:0000256" key="8">
    <source>
        <dbReference type="RuleBase" id="RU000461"/>
    </source>
</evidence>
<evidence type="ECO:0000256" key="6">
    <source>
        <dbReference type="ARBA" id="ARBA00023004"/>
    </source>
</evidence>
<reference evidence="10" key="1">
    <citation type="submission" date="2022-10" db="EMBL/GenBank/DDBJ databases">
        <title>The complete genomes of actinobacterial strains from the NBC collection.</title>
        <authorList>
            <person name="Joergensen T.S."/>
            <person name="Alvarez Arevalo M."/>
            <person name="Sterndorff E.B."/>
            <person name="Faurdal D."/>
            <person name="Vuksanovic O."/>
            <person name="Mourched A.-S."/>
            <person name="Charusanti P."/>
            <person name="Shaw S."/>
            <person name="Blin K."/>
            <person name="Weber T."/>
        </authorList>
    </citation>
    <scope>NUCLEOTIDE SEQUENCE</scope>
    <source>
        <strain evidence="10">NBC_01482</strain>
    </source>
</reference>
<evidence type="ECO:0000313" key="10">
    <source>
        <dbReference type="EMBL" id="WUV48492.1"/>
    </source>
</evidence>